<reference evidence="4 5" key="1">
    <citation type="journal article" date="2015" name="Genome Announc.">
        <title>Expanding the biotechnology potential of lactobacilli through comparative genomics of 213 strains and associated genera.</title>
        <authorList>
            <person name="Sun Z."/>
            <person name="Harris H.M."/>
            <person name="McCann A."/>
            <person name="Guo C."/>
            <person name="Argimon S."/>
            <person name="Zhang W."/>
            <person name="Yang X."/>
            <person name="Jeffery I.B."/>
            <person name="Cooney J.C."/>
            <person name="Kagawa T.F."/>
            <person name="Liu W."/>
            <person name="Song Y."/>
            <person name="Salvetti E."/>
            <person name="Wrobel A."/>
            <person name="Rasinkangas P."/>
            <person name="Parkhill J."/>
            <person name="Rea M.C."/>
            <person name="O'Sullivan O."/>
            <person name="Ritari J."/>
            <person name="Douillard F.P."/>
            <person name="Paul Ross R."/>
            <person name="Yang R."/>
            <person name="Briner A.E."/>
            <person name="Felis G.E."/>
            <person name="de Vos W.M."/>
            <person name="Barrangou R."/>
            <person name="Klaenhammer T.R."/>
            <person name="Caufield P.W."/>
            <person name="Cui Y."/>
            <person name="Zhang H."/>
            <person name="O'Toole P.W."/>
        </authorList>
    </citation>
    <scope>NUCLEOTIDE SEQUENCE [LARGE SCALE GENOMIC DNA]</scope>
    <source>
        <strain evidence="4 5">DSM 18001</strain>
    </source>
</reference>
<accession>A0A0R2KXZ5</accession>
<feature type="coiled-coil region" evidence="2">
    <location>
        <begin position="85"/>
        <end position="112"/>
    </location>
</feature>
<dbReference type="Proteomes" id="UP000051859">
    <property type="component" value="Unassembled WGS sequence"/>
</dbReference>
<evidence type="ECO:0000256" key="2">
    <source>
        <dbReference type="SAM" id="Coils"/>
    </source>
</evidence>
<dbReference type="PANTHER" id="PTHR30204:SF98">
    <property type="entry name" value="HTH-TYPE TRANSCRIPTIONAL REGULATOR ADHR"/>
    <property type="match status" value="1"/>
</dbReference>
<name>A0A0R2KXZ5_9LACO</name>
<dbReference type="RefSeq" id="WP_057802559.1">
    <property type="nucleotide sequence ID" value="NZ_JQBX01000007.1"/>
</dbReference>
<dbReference type="STRING" id="331679.IV81_GL001557"/>
<dbReference type="GO" id="GO:0003700">
    <property type="term" value="F:DNA-binding transcription factor activity"/>
    <property type="evidence" value="ECO:0007669"/>
    <property type="project" value="InterPro"/>
</dbReference>
<keyword evidence="2" id="KW-0175">Coiled coil</keyword>
<evidence type="ECO:0000313" key="5">
    <source>
        <dbReference type="Proteomes" id="UP000051859"/>
    </source>
</evidence>
<dbReference type="InterPro" id="IPR000551">
    <property type="entry name" value="MerR-type_HTH_dom"/>
</dbReference>
<dbReference type="InterPro" id="IPR009061">
    <property type="entry name" value="DNA-bd_dom_put_sf"/>
</dbReference>
<dbReference type="PROSITE" id="PS50937">
    <property type="entry name" value="HTH_MERR_2"/>
    <property type="match status" value="1"/>
</dbReference>
<evidence type="ECO:0000259" key="3">
    <source>
        <dbReference type="PROSITE" id="PS50937"/>
    </source>
</evidence>
<evidence type="ECO:0000256" key="1">
    <source>
        <dbReference type="ARBA" id="ARBA00023125"/>
    </source>
</evidence>
<dbReference type="InterPro" id="IPR047057">
    <property type="entry name" value="MerR_fam"/>
</dbReference>
<dbReference type="Gene3D" id="1.10.1660.10">
    <property type="match status" value="1"/>
</dbReference>
<dbReference type="PRINTS" id="PR00040">
    <property type="entry name" value="HTHMERR"/>
</dbReference>
<sequence length="138" mass="16510">MAEKQYKIGEFSRKVNLSSFTLRYYEDEGLIKPRRNQNGQRFYGEQDVKWLKFLLHLKGTGMTMAELKQYVAWRAQGDATIQQRIKLLRRVKQDAEDQIRELENNLAIVNHKIDWYSGKLDETINADEDFEQYLKKFE</sequence>
<comment type="caution">
    <text evidence="4">The sequence shown here is derived from an EMBL/GenBank/DDBJ whole genome shotgun (WGS) entry which is preliminary data.</text>
</comment>
<dbReference type="GO" id="GO:0003677">
    <property type="term" value="F:DNA binding"/>
    <property type="evidence" value="ECO:0007669"/>
    <property type="project" value="UniProtKB-KW"/>
</dbReference>
<feature type="domain" description="HTH merR-type" evidence="3">
    <location>
        <begin position="5"/>
        <end position="73"/>
    </location>
</feature>
<protein>
    <submittedName>
        <fullName evidence="4">MerR regulatory family protein</fullName>
    </submittedName>
</protein>
<dbReference type="AlphaFoldDB" id="A0A0R2KXZ5"/>
<dbReference type="PROSITE" id="PS00552">
    <property type="entry name" value="HTH_MERR_1"/>
    <property type="match status" value="1"/>
</dbReference>
<proteinExistence type="predicted"/>
<gene>
    <name evidence="4" type="ORF">IV81_GL001557</name>
</gene>
<dbReference type="SMART" id="SM00422">
    <property type="entry name" value="HTH_MERR"/>
    <property type="match status" value="1"/>
</dbReference>
<dbReference type="EMBL" id="JQBX01000007">
    <property type="protein sequence ID" value="KRN94144.1"/>
    <property type="molecule type" value="Genomic_DNA"/>
</dbReference>
<organism evidence="4 5">
    <name type="scientific">Pediococcus stilesii</name>
    <dbReference type="NCBI Taxonomy" id="331679"/>
    <lineage>
        <taxon>Bacteria</taxon>
        <taxon>Bacillati</taxon>
        <taxon>Bacillota</taxon>
        <taxon>Bacilli</taxon>
        <taxon>Lactobacillales</taxon>
        <taxon>Lactobacillaceae</taxon>
        <taxon>Pediococcus</taxon>
    </lineage>
</organism>
<dbReference type="CDD" id="cd01109">
    <property type="entry name" value="HTH_YyaN"/>
    <property type="match status" value="1"/>
</dbReference>
<dbReference type="PANTHER" id="PTHR30204">
    <property type="entry name" value="REDOX-CYCLING DRUG-SENSING TRANSCRIPTIONAL ACTIVATOR SOXR"/>
    <property type="match status" value="1"/>
</dbReference>
<keyword evidence="1" id="KW-0238">DNA-binding</keyword>
<dbReference type="Pfam" id="PF13411">
    <property type="entry name" value="MerR_1"/>
    <property type="match status" value="1"/>
</dbReference>
<keyword evidence="5" id="KW-1185">Reference proteome</keyword>
<dbReference type="PATRIC" id="fig|331679.3.peg.1593"/>
<dbReference type="SUPFAM" id="SSF46955">
    <property type="entry name" value="Putative DNA-binding domain"/>
    <property type="match status" value="1"/>
</dbReference>
<evidence type="ECO:0000313" key="4">
    <source>
        <dbReference type="EMBL" id="KRN94144.1"/>
    </source>
</evidence>